<dbReference type="Pfam" id="PF24681">
    <property type="entry name" value="Kelch_KLHDC2_KLHL20_DRC7"/>
    <property type="match status" value="1"/>
</dbReference>
<evidence type="ECO:0000256" key="3">
    <source>
        <dbReference type="SAM" id="SignalP"/>
    </source>
</evidence>
<dbReference type="InterPro" id="IPR015915">
    <property type="entry name" value="Kelch-typ_b-propeller"/>
</dbReference>
<keyword evidence="2" id="KW-1133">Transmembrane helix</keyword>
<proteinExistence type="predicted"/>
<dbReference type="SUPFAM" id="SSF117281">
    <property type="entry name" value="Kelch motif"/>
    <property type="match status" value="1"/>
</dbReference>
<evidence type="ECO:0000313" key="5">
    <source>
        <dbReference type="Proteomes" id="UP000078561"/>
    </source>
</evidence>
<keyword evidence="5" id="KW-1185">Reference proteome</keyword>
<dbReference type="EMBL" id="LT554016">
    <property type="protein sequence ID" value="SAM02814.1"/>
    <property type="molecule type" value="Genomic_DNA"/>
</dbReference>
<gene>
    <name evidence="4" type="primary">ABSGL_08630.1 scaffold 10421</name>
</gene>
<dbReference type="Proteomes" id="UP000078561">
    <property type="component" value="Unassembled WGS sequence"/>
</dbReference>
<sequence length="610" mass="66030">MILLVLLLCSILGSKAYKPISRFGHSAVLVNNSIYFYGGDTAVGTPADSPQWISDLAILPINVPYALTRIPWQSSSGPQQALGGPAVYSHVGFTDGGTKMILVGGVTSNNNLTDEATMAYTYDCALGRWNSFTLPHANYLNRQGAFATMVGKGQAYIWGGKRARHQKYNDSIVAQLPSSMYRLNSLHPSNSSTIVSPLPEPPLRYSHTQTLVNGQLIVILGGFDGLTGDSVSLADIWTFDTLSHHWNQVTATLDKESKPANRSSHSEVLMSDGTSILIYGGYDGYHVFNDVAVLDTRTWTWTVKNTNAAVQGRADVTTLIGNNMIVAFGFTGVSTSLTVMSDVEVLDITTWSWTSYYVPSPGYPGNGDTHSISGGGNQNALPGTPSLAIVAGAVTGGLVVFVLIIVALYIFNFQQKQQRQSPPVDGTIHEDDSTILPTPWDPFAPVSPLTATPTPPVSPVPSAPTPLTINPQQQQQQRKRTNSLLPSPWKDYQPSHWAIKRASTTTGFSPPIVSLSKPDEPGGVEKTAIIRRAVTTPPHIYTTPQIKPNGTVSDGKQQQEDEKHLENEITADDDDDDDDGFDRQEFILHSGEISSDQTTMGPLEDEHTPL</sequence>
<feature type="compositionally biased region" description="Low complexity" evidence="1">
    <location>
        <begin position="465"/>
        <end position="476"/>
    </location>
</feature>
<feature type="region of interest" description="Disordered" evidence="1">
    <location>
        <begin position="420"/>
        <end position="487"/>
    </location>
</feature>
<feature type="compositionally biased region" description="Acidic residues" evidence="1">
    <location>
        <begin position="569"/>
        <end position="580"/>
    </location>
</feature>
<feature type="region of interest" description="Disordered" evidence="1">
    <location>
        <begin position="534"/>
        <end position="610"/>
    </location>
</feature>
<accession>A0A168PQT8</accession>
<dbReference type="STRING" id="4829.A0A168PQT8"/>
<dbReference type="AlphaFoldDB" id="A0A168PQT8"/>
<dbReference type="PANTHER" id="PTHR23244:SF456">
    <property type="entry name" value="MULTIPLE EPIDERMAL GROWTH FACTOR-LIKE DOMAINS PROTEIN 8"/>
    <property type="match status" value="1"/>
</dbReference>
<evidence type="ECO:0000256" key="1">
    <source>
        <dbReference type="SAM" id="MobiDB-lite"/>
    </source>
</evidence>
<name>A0A168PQT8_ABSGL</name>
<evidence type="ECO:0000313" key="4">
    <source>
        <dbReference type="EMBL" id="SAM02814.1"/>
    </source>
</evidence>
<dbReference type="Gene3D" id="2.120.10.80">
    <property type="entry name" value="Kelch-type beta propeller"/>
    <property type="match status" value="2"/>
</dbReference>
<feature type="signal peptide" evidence="3">
    <location>
        <begin position="1"/>
        <end position="16"/>
    </location>
</feature>
<evidence type="ECO:0000256" key="2">
    <source>
        <dbReference type="SAM" id="Phobius"/>
    </source>
</evidence>
<keyword evidence="2" id="KW-0472">Membrane</keyword>
<protein>
    <recommendedName>
        <fullName evidence="6">Galactose oxidase</fullName>
    </recommendedName>
</protein>
<dbReference type="PANTHER" id="PTHR23244">
    <property type="entry name" value="KELCH REPEAT DOMAIN"/>
    <property type="match status" value="1"/>
</dbReference>
<dbReference type="OMA" id="IPANDHE"/>
<feature type="transmembrane region" description="Helical" evidence="2">
    <location>
        <begin position="387"/>
        <end position="411"/>
    </location>
</feature>
<keyword evidence="3" id="KW-0732">Signal</keyword>
<dbReference type="InParanoid" id="A0A168PQT8"/>
<feature type="chain" id="PRO_5007899693" description="Galactose oxidase" evidence="3">
    <location>
        <begin position="17"/>
        <end position="610"/>
    </location>
</feature>
<organism evidence="4">
    <name type="scientific">Absidia glauca</name>
    <name type="common">Pin mould</name>
    <dbReference type="NCBI Taxonomy" id="4829"/>
    <lineage>
        <taxon>Eukaryota</taxon>
        <taxon>Fungi</taxon>
        <taxon>Fungi incertae sedis</taxon>
        <taxon>Mucoromycota</taxon>
        <taxon>Mucoromycotina</taxon>
        <taxon>Mucoromycetes</taxon>
        <taxon>Mucorales</taxon>
        <taxon>Cunninghamellaceae</taxon>
        <taxon>Absidia</taxon>
    </lineage>
</organism>
<feature type="compositionally biased region" description="Polar residues" evidence="1">
    <location>
        <begin position="542"/>
        <end position="556"/>
    </location>
</feature>
<feature type="compositionally biased region" description="Basic and acidic residues" evidence="1">
    <location>
        <begin position="557"/>
        <end position="567"/>
    </location>
</feature>
<feature type="compositionally biased region" description="Pro residues" evidence="1">
    <location>
        <begin position="453"/>
        <end position="464"/>
    </location>
</feature>
<keyword evidence="2" id="KW-0812">Transmembrane</keyword>
<evidence type="ECO:0008006" key="6">
    <source>
        <dbReference type="Google" id="ProtNLM"/>
    </source>
</evidence>
<reference evidence="4" key="1">
    <citation type="submission" date="2016-04" db="EMBL/GenBank/DDBJ databases">
        <authorList>
            <person name="Evans L.H."/>
            <person name="Alamgir A."/>
            <person name="Owens N."/>
            <person name="Weber N.D."/>
            <person name="Virtaneva K."/>
            <person name="Barbian K."/>
            <person name="Babar A."/>
            <person name="Rosenke K."/>
        </authorList>
    </citation>
    <scope>NUCLEOTIDE SEQUENCE [LARGE SCALE GENOMIC DNA]</scope>
    <source>
        <strain evidence="4">CBS 101.48</strain>
    </source>
</reference>
<dbReference type="OrthoDB" id="432528at2759"/>